<keyword evidence="6 8" id="KW-1133">Transmembrane helix</keyword>
<evidence type="ECO:0000313" key="9">
    <source>
        <dbReference type="EMBL" id="GGD58066.1"/>
    </source>
</evidence>
<organism evidence="9 10">
    <name type="scientific">Lacimicrobium alkaliphilum</name>
    <dbReference type="NCBI Taxonomy" id="1526571"/>
    <lineage>
        <taxon>Bacteria</taxon>
        <taxon>Pseudomonadati</taxon>
        <taxon>Pseudomonadota</taxon>
        <taxon>Gammaproteobacteria</taxon>
        <taxon>Alteromonadales</taxon>
        <taxon>Alteromonadaceae</taxon>
        <taxon>Lacimicrobium</taxon>
    </lineage>
</organism>
<feature type="transmembrane region" description="Helical" evidence="8">
    <location>
        <begin position="224"/>
        <end position="241"/>
    </location>
</feature>
<feature type="transmembrane region" description="Helical" evidence="8">
    <location>
        <begin position="136"/>
        <end position="156"/>
    </location>
</feature>
<protein>
    <recommendedName>
        <fullName evidence="8">Probable membrane transporter protein</fullName>
    </recommendedName>
</protein>
<dbReference type="InterPro" id="IPR002781">
    <property type="entry name" value="TM_pro_TauE-like"/>
</dbReference>
<keyword evidence="3" id="KW-0813">Transport</keyword>
<reference evidence="10" key="1">
    <citation type="journal article" date="2019" name="Int. J. Syst. Evol. Microbiol.">
        <title>The Global Catalogue of Microorganisms (GCM) 10K type strain sequencing project: providing services to taxonomists for standard genome sequencing and annotation.</title>
        <authorList>
            <consortium name="The Broad Institute Genomics Platform"/>
            <consortium name="The Broad Institute Genome Sequencing Center for Infectious Disease"/>
            <person name="Wu L."/>
            <person name="Ma J."/>
        </authorList>
    </citation>
    <scope>NUCLEOTIDE SEQUENCE [LARGE SCALE GENOMIC DNA]</scope>
    <source>
        <strain evidence="10">CGMCC 1.12923</strain>
    </source>
</reference>
<dbReference type="Pfam" id="PF01925">
    <property type="entry name" value="TauE"/>
    <property type="match status" value="1"/>
</dbReference>
<feature type="transmembrane region" description="Helical" evidence="8">
    <location>
        <begin position="168"/>
        <end position="187"/>
    </location>
</feature>
<dbReference type="PANTHER" id="PTHR30269">
    <property type="entry name" value="TRANSMEMBRANE PROTEIN YFCA"/>
    <property type="match status" value="1"/>
</dbReference>
<comment type="similarity">
    <text evidence="2 8">Belongs to the 4-toluene sulfonate uptake permease (TSUP) (TC 2.A.102) family.</text>
</comment>
<gene>
    <name evidence="9" type="ORF">GCM10011357_11780</name>
</gene>
<evidence type="ECO:0000256" key="1">
    <source>
        <dbReference type="ARBA" id="ARBA00004651"/>
    </source>
</evidence>
<evidence type="ECO:0000256" key="3">
    <source>
        <dbReference type="ARBA" id="ARBA00022448"/>
    </source>
</evidence>
<proteinExistence type="inferred from homology"/>
<evidence type="ECO:0000256" key="2">
    <source>
        <dbReference type="ARBA" id="ARBA00009142"/>
    </source>
</evidence>
<evidence type="ECO:0000256" key="7">
    <source>
        <dbReference type="ARBA" id="ARBA00023136"/>
    </source>
</evidence>
<feature type="transmembrane region" description="Helical" evidence="8">
    <location>
        <begin position="194"/>
        <end position="212"/>
    </location>
</feature>
<dbReference type="InterPro" id="IPR052017">
    <property type="entry name" value="TSUP"/>
</dbReference>
<sequence length="242" mass="27189">MAMEYLWLGFAVWLGFTAQAVTGFGSMVIAVSLGSLMFSIPSLLPILVPLNIFMTGGMAWRLRRQTDWSLLTTMILPLMILGMGAGIWLLDSLPPTWLKTGFALLVLWFSSRELLKLYRRQQIAARPDWWQRLWMFFAGIAQGLYGSGGPLLVYGISSRQLDKATFRATLVSVWFVLNSLYSVVMLIQGRVQPVALTILACLPVLYLAVKMGDWLHHRVDERQFKLGICLLLIFSALAMLVG</sequence>
<comment type="caution">
    <text evidence="9">The sequence shown here is derived from an EMBL/GenBank/DDBJ whole genome shotgun (WGS) entry which is preliminary data.</text>
</comment>
<evidence type="ECO:0000256" key="6">
    <source>
        <dbReference type="ARBA" id="ARBA00022989"/>
    </source>
</evidence>
<evidence type="ECO:0000256" key="5">
    <source>
        <dbReference type="ARBA" id="ARBA00022692"/>
    </source>
</evidence>
<feature type="transmembrane region" description="Helical" evidence="8">
    <location>
        <begin position="36"/>
        <end position="56"/>
    </location>
</feature>
<accession>A0ABQ1R6T2</accession>
<keyword evidence="4 8" id="KW-1003">Cell membrane</keyword>
<keyword evidence="5 8" id="KW-0812">Transmembrane</keyword>
<feature type="transmembrane region" description="Helical" evidence="8">
    <location>
        <begin position="68"/>
        <end position="90"/>
    </location>
</feature>
<comment type="subcellular location">
    <subcellularLocation>
        <location evidence="1 8">Cell membrane</location>
        <topology evidence="1 8">Multi-pass membrane protein</topology>
    </subcellularLocation>
</comment>
<name>A0ABQ1R6T2_9ALTE</name>
<dbReference type="Proteomes" id="UP000614272">
    <property type="component" value="Unassembled WGS sequence"/>
</dbReference>
<keyword evidence="10" id="KW-1185">Reference proteome</keyword>
<keyword evidence="7 8" id="KW-0472">Membrane</keyword>
<dbReference type="EMBL" id="BMGJ01000003">
    <property type="protein sequence ID" value="GGD58066.1"/>
    <property type="molecule type" value="Genomic_DNA"/>
</dbReference>
<evidence type="ECO:0000256" key="8">
    <source>
        <dbReference type="RuleBase" id="RU363041"/>
    </source>
</evidence>
<evidence type="ECO:0000256" key="4">
    <source>
        <dbReference type="ARBA" id="ARBA00022475"/>
    </source>
</evidence>
<evidence type="ECO:0000313" key="10">
    <source>
        <dbReference type="Proteomes" id="UP000614272"/>
    </source>
</evidence>
<dbReference type="PANTHER" id="PTHR30269:SF37">
    <property type="entry name" value="MEMBRANE TRANSPORTER PROTEIN"/>
    <property type="match status" value="1"/>
</dbReference>